<keyword evidence="1" id="KW-0732">Signal</keyword>
<dbReference type="EMBL" id="JALLBG020000021">
    <property type="protein sequence ID" value="KAL3771717.1"/>
    <property type="molecule type" value="Genomic_DNA"/>
</dbReference>
<dbReference type="AlphaFoldDB" id="A0ABD3N6S1"/>
<name>A0ABD3N6S1_9STRA</name>
<feature type="chain" id="PRO_5044782099" evidence="1">
    <location>
        <begin position="28"/>
        <end position="751"/>
    </location>
</feature>
<sequence>MNSLCSLPLLATSVLLVTTTAPRQVASFSSPLQRHAVSRPLPPHLLSIVSSNSRRKTPAKRELLQLQVSCSSTSADSLANIHSLDSITTNPHLFPITSDYLHALSRLQYGDSGKGSSRGPSAEEFLNQLSRELLLLSQNNNVPIVEQTPSGARTTQNMDSYQPTYHAMEVTAPAFTSAFGVGVAAQTYEPAFYSQSMNSMMLASEDGSGNSYGVENFAWYGEPTTTNAAIDNVDVAESFASWQKSQGGSNALRDLALSIPTDDELPHQQLDYSQGAAMQNMVNIPEQDYFATSVHEYLTTSDEQYGVTYTDDHGGGQYAWDSTGDQEYYYHDTYPVAFDSGSAFEAIDAAGSFDGTVAVSDQASPLPEVNYDLSNSLTSDLTNLNYEDLTSPSPTMHHNGGMLSDAIKNKLDQLGLPSYHVELPVITNPLTQLSPSVQNAMLSIKEASDVSKVKLDGYLNTVTHSLDGLTVNAADASKSFESLTGQMSKVADVGASGLNAIGNALHVGASNLPEFHPPKLDLQSLTLPHVDVHLPTIPNMNVVEGASAVMDRIGDSSLSDFGNVILSTIELTGGIIFNFLDLFLNTIAGTNFASVIADAQSAVSSLINNASHFVVSTVSSIGNMSVIEIIQHLLTLVIAITDILLKIMNAIVYLISGNDGATWALLATSSVKEASTQLLAQASSTYNDFTHASLAELAHSIGDYGQVVENEFVTLMGSIGSAIDTNSFHGMSVPEDLFDSVATVLQTGLSL</sequence>
<keyword evidence="3" id="KW-1185">Reference proteome</keyword>
<protein>
    <submittedName>
        <fullName evidence="2">Uncharacterized protein</fullName>
    </submittedName>
</protein>
<gene>
    <name evidence="2" type="ORF">ACHAWU_010028</name>
</gene>
<evidence type="ECO:0000313" key="3">
    <source>
        <dbReference type="Proteomes" id="UP001530293"/>
    </source>
</evidence>
<dbReference type="Proteomes" id="UP001530293">
    <property type="component" value="Unassembled WGS sequence"/>
</dbReference>
<reference evidence="2 3" key="1">
    <citation type="submission" date="2024-10" db="EMBL/GenBank/DDBJ databases">
        <title>Updated reference genomes for cyclostephanoid diatoms.</title>
        <authorList>
            <person name="Roberts W.R."/>
            <person name="Alverson A.J."/>
        </authorList>
    </citation>
    <scope>NUCLEOTIDE SEQUENCE [LARGE SCALE GENOMIC DNA]</scope>
    <source>
        <strain evidence="2 3">AJA232-27</strain>
    </source>
</reference>
<accession>A0ABD3N6S1</accession>
<evidence type="ECO:0000256" key="1">
    <source>
        <dbReference type="SAM" id="SignalP"/>
    </source>
</evidence>
<proteinExistence type="predicted"/>
<organism evidence="2 3">
    <name type="scientific">Discostella pseudostelligera</name>
    <dbReference type="NCBI Taxonomy" id="259834"/>
    <lineage>
        <taxon>Eukaryota</taxon>
        <taxon>Sar</taxon>
        <taxon>Stramenopiles</taxon>
        <taxon>Ochrophyta</taxon>
        <taxon>Bacillariophyta</taxon>
        <taxon>Coscinodiscophyceae</taxon>
        <taxon>Thalassiosirophycidae</taxon>
        <taxon>Stephanodiscales</taxon>
        <taxon>Stephanodiscaceae</taxon>
        <taxon>Discostella</taxon>
    </lineage>
</organism>
<feature type="signal peptide" evidence="1">
    <location>
        <begin position="1"/>
        <end position="27"/>
    </location>
</feature>
<comment type="caution">
    <text evidence="2">The sequence shown here is derived from an EMBL/GenBank/DDBJ whole genome shotgun (WGS) entry which is preliminary data.</text>
</comment>
<evidence type="ECO:0000313" key="2">
    <source>
        <dbReference type="EMBL" id="KAL3771717.1"/>
    </source>
</evidence>